<evidence type="ECO:0000313" key="1">
    <source>
        <dbReference type="EMBL" id="MBC2777793.1"/>
    </source>
</evidence>
<dbReference type="RefSeq" id="WP_185801107.1">
    <property type="nucleotide sequence ID" value="NZ_JACJVJ010000002.1"/>
</dbReference>
<dbReference type="Gene3D" id="3.40.50.300">
    <property type="entry name" value="P-loop containing nucleotide triphosphate hydrolases"/>
    <property type="match status" value="1"/>
</dbReference>
<organism evidence="1 2">
    <name type="scientific">Parasphingopyxis marina</name>
    <dbReference type="NCBI Taxonomy" id="2761622"/>
    <lineage>
        <taxon>Bacteria</taxon>
        <taxon>Pseudomonadati</taxon>
        <taxon>Pseudomonadota</taxon>
        <taxon>Alphaproteobacteria</taxon>
        <taxon>Sphingomonadales</taxon>
        <taxon>Sphingomonadaceae</taxon>
        <taxon>Parasphingopyxis</taxon>
    </lineage>
</organism>
<reference evidence="1 2" key="1">
    <citation type="submission" date="2020-08" db="EMBL/GenBank/DDBJ databases">
        <title>Draft genome sequence of Parasphingopyxis sp. GrpM-11.</title>
        <authorList>
            <person name="Oh J."/>
            <person name="Roh D.-H."/>
        </authorList>
    </citation>
    <scope>NUCLEOTIDE SEQUENCE [LARGE SCALE GENOMIC DNA]</scope>
    <source>
        <strain evidence="1 2">GrpM-11</strain>
    </source>
</reference>
<keyword evidence="2" id="KW-1185">Reference proteome</keyword>
<name>A0A842HZD5_9SPHN</name>
<keyword evidence="1" id="KW-0808">Transferase</keyword>
<dbReference type="InterPro" id="IPR029063">
    <property type="entry name" value="SAM-dependent_MTases_sf"/>
</dbReference>
<dbReference type="SUPFAM" id="SSF52540">
    <property type="entry name" value="P-loop containing nucleoside triphosphate hydrolases"/>
    <property type="match status" value="1"/>
</dbReference>
<proteinExistence type="predicted"/>
<dbReference type="Gene3D" id="3.40.50.150">
    <property type="entry name" value="Vaccinia Virus protein VP39"/>
    <property type="match status" value="1"/>
</dbReference>
<dbReference type="Pfam" id="PF13469">
    <property type="entry name" value="Sulfotransfer_3"/>
    <property type="match status" value="1"/>
</dbReference>
<dbReference type="EMBL" id="JACJVJ010000002">
    <property type="protein sequence ID" value="MBC2777793.1"/>
    <property type="molecule type" value="Genomic_DNA"/>
</dbReference>
<gene>
    <name evidence="1" type="ORF">H6P80_09185</name>
</gene>
<dbReference type="AlphaFoldDB" id="A0A842HZD5"/>
<protein>
    <submittedName>
        <fullName evidence="1">Sulfotransferase</fullName>
    </submittedName>
</protein>
<dbReference type="InterPro" id="IPR027417">
    <property type="entry name" value="P-loop_NTPase"/>
</dbReference>
<comment type="caution">
    <text evidence="1">The sequence shown here is derived from an EMBL/GenBank/DDBJ whole genome shotgun (WGS) entry which is preliminary data.</text>
</comment>
<sequence length="635" mass="72622">MATIDRLFAIIGMPRSGTTWLHQRLCRHSRMVRALGQIKEIHYFDHVHAGDISLLPSDESRVAGRFDFLRAQAEARLARIDQDLASADGKRKVRLERQRRDIRHYIYEFASSDQWYADLFADGPGDWCLDSTPAYYRLPEKGLRHLLSVAEQSRFLLLLRDPYERTLSGIRQRIARQGLDWNAWSENERLVFARLVLDDGRAVEETRRLLDNVPPERLRIVWFDDIREKPEEVVAAALDFADLDFEPGCMAAAEKIPNPSPGYELSEQLRAVIHAETRQTVQGLRTIGLDVPAGWDRPIRPDRDTLATIPGTRQGRGMSLAISTGIAVQPEFDYRTLQLPLRVQDAPGMLSLGERRLIYGYLRNNFEDAGLVVDGGSFLGSSTVAAAEALRERGADAPTIHAYERGFLPGNGAIRQFRDVSYRMGESFVPILEDAVLPYEDLVQLHVGDLLEERWSGDPIEFCFIDVCKSAALNAHVGREFLPHILPGKILVNQDFFFDRLPWIKITMGYLADYFEWRGRVHSSSIYVCKKQVPQAVADYDPWTARDERCLEYHDRAVDLPFEDEGVDFLMALSRTYLVALLHRKEEALAMLDDTQARHADYIASKDNMRDARNARFRVERARRQIRNDAILRVS</sequence>
<dbReference type="Proteomes" id="UP000564378">
    <property type="component" value="Unassembled WGS sequence"/>
</dbReference>
<evidence type="ECO:0000313" key="2">
    <source>
        <dbReference type="Proteomes" id="UP000564378"/>
    </source>
</evidence>
<accession>A0A842HZD5</accession>
<dbReference type="GO" id="GO:0016740">
    <property type="term" value="F:transferase activity"/>
    <property type="evidence" value="ECO:0007669"/>
    <property type="project" value="UniProtKB-KW"/>
</dbReference>